<dbReference type="EMBL" id="MU842966">
    <property type="protein sequence ID" value="KAK2024405.1"/>
    <property type="molecule type" value="Genomic_DNA"/>
</dbReference>
<feature type="compositionally biased region" description="Basic and acidic residues" evidence="1">
    <location>
        <begin position="59"/>
        <end position="68"/>
    </location>
</feature>
<reference evidence="3" key="1">
    <citation type="submission" date="2021-06" db="EMBL/GenBank/DDBJ databases">
        <title>Comparative genomics, transcriptomics and evolutionary studies reveal genomic signatures of adaptation to plant cell wall in hemibiotrophic fungi.</title>
        <authorList>
            <consortium name="DOE Joint Genome Institute"/>
            <person name="Baroncelli R."/>
            <person name="Diaz J.F."/>
            <person name="Benocci T."/>
            <person name="Peng M."/>
            <person name="Battaglia E."/>
            <person name="Haridas S."/>
            <person name="Andreopoulos W."/>
            <person name="Labutti K."/>
            <person name="Pangilinan J."/>
            <person name="Floch G.L."/>
            <person name="Makela M.R."/>
            <person name="Henrissat B."/>
            <person name="Grigoriev I.V."/>
            <person name="Crouch J.A."/>
            <person name="De Vries R.P."/>
            <person name="Sukno S.A."/>
            <person name="Thon M.R."/>
        </authorList>
    </citation>
    <scope>NUCLEOTIDE SEQUENCE</scope>
    <source>
        <strain evidence="3">MAFF235873</strain>
    </source>
</reference>
<sequence length="125" mass="13910">MDEWMMRGRAVGLHLVRLSLTTFPFGHCGPRPCAMSCLPTALSAVRHISISPLAELMDRRPARSKQEAMRAGSTKVPLWGGEQRRGSLWRKSTSYATPARSPRVSLDRLSGGEGKLAIKLRKKPW</sequence>
<evidence type="ECO:0000313" key="3">
    <source>
        <dbReference type="EMBL" id="KAK2024405.1"/>
    </source>
</evidence>
<accession>A0AAD9LZX5</accession>
<organism evidence="3 4">
    <name type="scientific">Colletotrichum zoysiae</name>
    <dbReference type="NCBI Taxonomy" id="1216348"/>
    <lineage>
        <taxon>Eukaryota</taxon>
        <taxon>Fungi</taxon>
        <taxon>Dikarya</taxon>
        <taxon>Ascomycota</taxon>
        <taxon>Pezizomycotina</taxon>
        <taxon>Sordariomycetes</taxon>
        <taxon>Hypocreomycetidae</taxon>
        <taxon>Glomerellales</taxon>
        <taxon>Glomerellaceae</taxon>
        <taxon>Colletotrichum</taxon>
        <taxon>Colletotrichum graminicola species complex</taxon>
    </lineage>
</organism>
<gene>
    <name evidence="3" type="ORF">LX32DRAFT_101658</name>
</gene>
<dbReference type="Proteomes" id="UP001232148">
    <property type="component" value="Unassembled WGS sequence"/>
</dbReference>
<evidence type="ECO:0000313" key="4">
    <source>
        <dbReference type="Proteomes" id="UP001232148"/>
    </source>
</evidence>
<dbReference type="AlphaFoldDB" id="A0AAD9LZX5"/>
<feature type="chain" id="PRO_5042133557" evidence="2">
    <location>
        <begin position="29"/>
        <end position="125"/>
    </location>
</feature>
<name>A0AAD9LZX5_9PEZI</name>
<evidence type="ECO:0000256" key="1">
    <source>
        <dbReference type="SAM" id="MobiDB-lite"/>
    </source>
</evidence>
<protein>
    <submittedName>
        <fullName evidence="3">Uncharacterized protein</fullName>
    </submittedName>
</protein>
<keyword evidence="2" id="KW-0732">Signal</keyword>
<evidence type="ECO:0000256" key="2">
    <source>
        <dbReference type="SAM" id="SignalP"/>
    </source>
</evidence>
<feature type="region of interest" description="Disordered" evidence="1">
    <location>
        <begin position="59"/>
        <end position="79"/>
    </location>
</feature>
<proteinExistence type="predicted"/>
<keyword evidence="4" id="KW-1185">Reference proteome</keyword>
<comment type="caution">
    <text evidence="3">The sequence shown here is derived from an EMBL/GenBank/DDBJ whole genome shotgun (WGS) entry which is preliminary data.</text>
</comment>
<feature type="signal peptide" evidence="2">
    <location>
        <begin position="1"/>
        <end position="28"/>
    </location>
</feature>